<feature type="compositionally biased region" description="Polar residues" evidence="1">
    <location>
        <begin position="198"/>
        <end position="209"/>
    </location>
</feature>
<dbReference type="EnsemblMetazoa" id="ACHR001410-RA">
    <property type="protein sequence ID" value="ACHR001410-PA"/>
    <property type="gene ID" value="ACHR001410"/>
</dbReference>
<reference evidence="2" key="2">
    <citation type="submission" date="2020-05" db="UniProtKB">
        <authorList>
            <consortium name="EnsemblMetazoa"/>
        </authorList>
    </citation>
    <scope>IDENTIFICATION</scope>
    <source>
        <strain evidence="2">ACHKN1017</strain>
    </source>
</reference>
<proteinExistence type="predicted"/>
<keyword evidence="3" id="KW-1185">Reference proteome</keyword>
<evidence type="ECO:0000313" key="3">
    <source>
        <dbReference type="Proteomes" id="UP000075881"/>
    </source>
</evidence>
<dbReference type="VEuPathDB" id="VectorBase:ACHR001410"/>
<evidence type="ECO:0000313" key="2">
    <source>
        <dbReference type="EnsemblMetazoa" id="ACHR001410-PA"/>
    </source>
</evidence>
<name>A0A182JSC8_9DIPT</name>
<evidence type="ECO:0000256" key="1">
    <source>
        <dbReference type="SAM" id="MobiDB-lite"/>
    </source>
</evidence>
<dbReference type="AlphaFoldDB" id="A0A182JSC8"/>
<protein>
    <submittedName>
        <fullName evidence="2">Uncharacterized protein</fullName>
    </submittedName>
</protein>
<accession>A0A182JSC8</accession>
<reference evidence="3" key="1">
    <citation type="submission" date="2013-03" db="EMBL/GenBank/DDBJ databases">
        <title>The Genome Sequence of Anopheles christyi ACHKN1017.</title>
        <authorList>
            <consortium name="The Broad Institute Genomics Platform"/>
            <person name="Neafsey D.E."/>
            <person name="Besansky N."/>
            <person name="Walker B."/>
            <person name="Young S.K."/>
            <person name="Zeng Q."/>
            <person name="Gargeya S."/>
            <person name="Fitzgerald M."/>
            <person name="Haas B."/>
            <person name="Abouelleil A."/>
            <person name="Allen A.W."/>
            <person name="Alvarado L."/>
            <person name="Arachchi H.M."/>
            <person name="Berlin A.M."/>
            <person name="Chapman S.B."/>
            <person name="Gainer-Dewar J."/>
            <person name="Goldberg J."/>
            <person name="Griggs A."/>
            <person name="Gujja S."/>
            <person name="Hansen M."/>
            <person name="Howarth C."/>
            <person name="Imamovic A."/>
            <person name="Ireland A."/>
            <person name="Larimer J."/>
            <person name="McCowan C."/>
            <person name="Murphy C."/>
            <person name="Pearson M."/>
            <person name="Poon T.W."/>
            <person name="Priest M."/>
            <person name="Roberts A."/>
            <person name="Saif S."/>
            <person name="Shea T."/>
            <person name="Sisk P."/>
            <person name="Sykes S."/>
            <person name="Wortman J."/>
            <person name="Nusbaum C."/>
            <person name="Birren B."/>
        </authorList>
    </citation>
    <scope>NUCLEOTIDE SEQUENCE [LARGE SCALE GENOMIC DNA]</scope>
    <source>
        <strain evidence="3">ACHKN1017</strain>
    </source>
</reference>
<feature type="region of interest" description="Disordered" evidence="1">
    <location>
        <begin position="143"/>
        <end position="226"/>
    </location>
</feature>
<feature type="compositionally biased region" description="Polar residues" evidence="1">
    <location>
        <begin position="165"/>
        <end position="179"/>
    </location>
</feature>
<sequence>MWSFAQQLPLENKFQAILKLELLRKSLNYEKIETTEYNVMCRKCHIPWTAGFFSVEVIPGCKRSRMQIQQLECKGELTKQQQSLVKYLKTRIGRTAKYTCQICSYKTRIQLDARVKLPEFRAPVVASKDEQMEIAYQKWLEETQKKRKRHGKSNAGLKLPPKPKNASSDVSKPATSSAAGNKKGSFKPTDFRLIQRMLANTMSAKSNNKPAPKTFQPIGHLRLSRN</sequence>
<dbReference type="Proteomes" id="UP000075881">
    <property type="component" value="Unassembled WGS sequence"/>
</dbReference>
<organism evidence="2 3">
    <name type="scientific">Anopheles christyi</name>
    <dbReference type="NCBI Taxonomy" id="43041"/>
    <lineage>
        <taxon>Eukaryota</taxon>
        <taxon>Metazoa</taxon>
        <taxon>Ecdysozoa</taxon>
        <taxon>Arthropoda</taxon>
        <taxon>Hexapoda</taxon>
        <taxon>Insecta</taxon>
        <taxon>Pterygota</taxon>
        <taxon>Neoptera</taxon>
        <taxon>Endopterygota</taxon>
        <taxon>Diptera</taxon>
        <taxon>Nematocera</taxon>
        <taxon>Culicoidea</taxon>
        <taxon>Culicidae</taxon>
        <taxon>Anophelinae</taxon>
        <taxon>Anopheles</taxon>
    </lineage>
</organism>